<gene>
    <name evidence="2" type="ORF">AVDCRST_MAG56-2705</name>
</gene>
<sequence>MLQYPFWLLCGVILCKWVCTIAGSTAGGLPGEKVISQ</sequence>
<protein>
    <submittedName>
        <fullName evidence="2">Uncharacterized protein</fullName>
    </submittedName>
</protein>
<keyword evidence="1" id="KW-1133">Transmembrane helix</keyword>
<feature type="transmembrane region" description="Helical" evidence="1">
    <location>
        <begin position="6"/>
        <end position="29"/>
    </location>
</feature>
<evidence type="ECO:0000256" key="1">
    <source>
        <dbReference type="SAM" id="Phobius"/>
    </source>
</evidence>
<organism evidence="2">
    <name type="scientific">uncultured Cytophagales bacterium</name>
    <dbReference type="NCBI Taxonomy" id="158755"/>
    <lineage>
        <taxon>Bacteria</taxon>
        <taxon>Pseudomonadati</taxon>
        <taxon>Bacteroidota</taxon>
        <taxon>Sphingobacteriia</taxon>
        <taxon>Sphingobacteriales</taxon>
        <taxon>environmental samples</taxon>
    </lineage>
</organism>
<accession>A0A6J4ITA2</accession>
<reference evidence="2" key="1">
    <citation type="submission" date="2020-02" db="EMBL/GenBank/DDBJ databases">
        <authorList>
            <person name="Meier V. D."/>
        </authorList>
    </citation>
    <scope>NUCLEOTIDE SEQUENCE</scope>
    <source>
        <strain evidence="2">AVDCRST_MAG56</strain>
    </source>
</reference>
<evidence type="ECO:0000313" key="2">
    <source>
        <dbReference type="EMBL" id="CAA9261483.1"/>
    </source>
</evidence>
<keyword evidence="1" id="KW-0472">Membrane</keyword>
<proteinExistence type="predicted"/>
<dbReference type="AlphaFoldDB" id="A0A6J4ITA2"/>
<keyword evidence="1" id="KW-0812">Transmembrane</keyword>
<dbReference type="EMBL" id="CADCTQ010000224">
    <property type="protein sequence ID" value="CAA9261483.1"/>
    <property type="molecule type" value="Genomic_DNA"/>
</dbReference>
<name>A0A6J4ITA2_9SPHI</name>